<reference evidence="1" key="1">
    <citation type="submission" date="2020-06" db="EMBL/GenBank/DDBJ databases">
        <authorList>
            <consortium name="Plant Systems Biology data submission"/>
        </authorList>
    </citation>
    <scope>NUCLEOTIDE SEQUENCE</scope>
    <source>
        <strain evidence="1">D6</strain>
    </source>
</reference>
<dbReference type="AlphaFoldDB" id="A0A9N8H5A7"/>
<proteinExistence type="predicted"/>
<keyword evidence="2" id="KW-1185">Reference proteome</keyword>
<dbReference type="OrthoDB" id="10507450at2759"/>
<comment type="caution">
    <text evidence="1">The sequence shown here is derived from an EMBL/GenBank/DDBJ whole genome shotgun (WGS) entry which is preliminary data.</text>
</comment>
<dbReference type="Proteomes" id="UP001153069">
    <property type="component" value="Unassembled WGS sequence"/>
</dbReference>
<dbReference type="EMBL" id="CAICTM010000137">
    <property type="protein sequence ID" value="CAB9502493.1"/>
    <property type="molecule type" value="Genomic_DNA"/>
</dbReference>
<protein>
    <submittedName>
        <fullName evidence="1">Uncharacterized protein</fullName>
    </submittedName>
</protein>
<name>A0A9N8H5A7_9STRA</name>
<organism evidence="1 2">
    <name type="scientific">Seminavis robusta</name>
    <dbReference type="NCBI Taxonomy" id="568900"/>
    <lineage>
        <taxon>Eukaryota</taxon>
        <taxon>Sar</taxon>
        <taxon>Stramenopiles</taxon>
        <taxon>Ochrophyta</taxon>
        <taxon>Bacillariophyta</taxon>
        <taxon>Bacillariophyceae</taxon>
        <taxon>Bacillariophycidae</taxon>
        <taxon>Naviculales</taxon>
        <taxon>Naviculaceae</taxon>
        <taxon>Seminavis</taxon>
    </lineage>
</organism>
<evidence type="ECO:0000313" key="2">
    <source>
        <dbReference type="Proteomes" id="UP001153069"/>
    </source>
</evidence>
<accession>A0A9N8H5A7</accession>
<gene>
    <name evidence="1" type="ORF">SEMRO_138_G064691.1</name>
</gene>
<evidence type="ECO:0000313" key="1">
    <source>
        <dbReference type="EMBL" id="CAB9502493.1"/>
    </source>
</evidence>
<sequence length="115" mass="13455">MIGPTETLSNFYLRCSIQQCSHTHYRLVEMIRIGTMFPPSPRYLWKAINSGVPRAKTWWWLLWWLWWGSCLDMLVAPFDKGSQLQANDKQGTDLSCIRMCPKESTPWRTIRSSSA</sequence>